<proteinExistence type="predicted"/>
<evidence type="ECO:0000313" key="2">
    <source>
        <dbReference type="Proteomes" id="UP000663879"/>
    </source>
</evidence>
<accession>A0A813LY80</accession>
<dbReference type="Proteomes" id="UP000663879">
    <property type="component" value="Unassembled WGS sequence"/>
</dbReference>
<evidence type="ECO:0000313" key="1">
    <source>
        <dbReference type="EMBL" id="CAF0705793.1"/>
    </source>
</evidence>
<protein>
    <submittedName>
        <fullName evidence="1">Uncharacterized protein</fullName>
    </submittedName>
</protein>
<comment type="caution">
    <text evidence="1">The sequence shown here is derived from an EMBL/GenBank/DDBJ whole genome shotgun (WGS) entry which is preliminary data.</text>
</comment>
<dbReference type="AlphaFoldDB" id="A0A813LY80"/>
<dbReference type="EMBL" id="CAJNOC010000013">
    <property type="protein sequence ID" value="CAF0705793.1"/>
    <property type="molecule type" value="Genomic_DNA"/>
</dbReference>
<name>A0A813LY80_9BILA</name>
<gene>
    <name evidence="1" type="ORF">OXX778_LOCUS291</name>
</gene>
<sequence length="264" mass="31349">MEPNAPNNKPLFSFPNRFEFPSNRLNPVLLYDQTYLNELKSSNLVANDDSSFLALFDNELEREYFQKRSFNNFSNLKSSSDIHLPKLDGINKNTFKNSPRNINTKNNLKLKENFSNDDLNQLYTNEARFTPIKAVNPLKNPSVHEYLYSLAEKKDSEGYFEKYKEIKQNRNKELPKASETLKEYKRFKENAGFGFNFLDPTRSKELTEVKIEKVNKRNHYANYVKERNLAILNRRNTYNPEAYINMDALPYLQYRRFIYEDKKN</sequence>
<organism evidence="1 2">
    <name type="scientific">Brachionus calyciflorus</name>
    <dbReference type="NCBI Taxonomy" id="104777"/>
    <lineage>
        <taxon>Eukaryota</taxon>
        <taxon>Metazoa</taxon>
        <taxon>Spiralia</taxon>
        <taxon>Gnathifera</taxon>
        <taxon>Rotifera</taxon>
        <taxon>Eurotatoria</taxon>
        <taxon>Monogononta</taxon>
        <taxon>Pseudotrocha</taxon>
        <taxon>Ploima</taxon>
        <taxon>Brachionidae</taxon>
        <taxon>Brachionus</taxon>
    </lineage>
</organism>
<reference evidence="1" key="1">
    <citation type="submission" date="2021-02" db="EMBL/GenBank/DDBJ databases">
        <authorList>
            <person name="Nowell W R."/>
        </authorList>
    </citation>
    <scope>NUCLEOTIDE SEQUENCE</scope>
    <source>
        <strain evidence="1">Ploen Becks lab</strain>
    </source>
</reference>
<keyword evidence="2" id="KW-1185">Reference proteome</keyword>
<dbReference type="OrthoDB" id="10489247at2759"/>